<protein>
    <submittedName>
        <fullName evidence="2">Uncharacterized protein</fullName>
    </submittedName>
</protein>
<accession>A0A0E9QYC2</accession>
<proteinExistence type="predicted"/>
<evidence type="ECO:0000256" key="1">
    <source>
        <dbReference type="SAM" id="MobiDB-lite"/>
    </source>
</evidence>
<dbReference type="EMBL" id="GBXM01086738">
    <property type="protein sequence ID" value="JAH21839.1"/>
    <property type="molecule type" value="Transcribed_RNA"/>
</dbReference>
<dbReference type="AlphaFoldDB" id="A0A0E9QYC2"/>
<organism evidence="2">
    <name type="scientific">Anguilla anguilla</name>
    <name type="common">European freshwater eel</name>
    <name type="synonym">Muraena anguilla</name>
    <dbReference type="NCBI Taxonomy" id="7936"/>
    <lineage>
        <taxon>Eukaryota</taxon>
        <taxon>Metazoa</taxon>
        <taxon>Chordata</taxon>
        <taxon>Craniata</taxon>
        <taxon>Vertebrata</taxon>
        <taxon>Euteleostomi</taxon>
        <taxon>Actinopterygii</taxon>
        <taxon>Neopterygii</taxon>
        <taxon>Teleostei</taxon>
        <taxon>Anguilliformes</taxon>
        <taxon>Anguillidae</taxon>
        <taxon>Anguilla</taxon>
    </lineage>
</organism>
<reference evidence="2" key="1">
    <citation type="submission" date="2014-11" db="EMBL/GenBank/DDBJ databases">
        <authorList>
            <person name="Amaro Gonzalez C."/>
        </authorList>
    </citation>
    <scope>NUCLEOTIDE SEQUENCE</scope>
</reference>
<evidence type="ECO:0000313" key="2">
    <source>
        <dbReference type="EMBL" id="JAH21839.1"/>
    </source>
</evidence>
<reference evidence="2" key="2">
    <citation type="journal article" date="2015" name="Fish Shellfish Immunol.">
        <title>Early steps in the European eel (Anguilla anguilla)-Vibrio vulnificus interaction in the gills: Role of the RtxA13 toxin.</title>
        <authorList>
            <person name="Callol A."/>
            <person name="Pajuelo D."/>
            <person name="Ebbesson L."/>
            <person name="Teles M."/>
            <person name="MacKenzie S."/>
            <person name="Amaro C."/>
        </authorList>
    </citation>
    <scope>NUCLEOTIDE SEQUENCE</scope>
</reference>
<name>A0A0E9QYC2_ANGAN</name>
<feature type="compositionally biased region" description="Low complexity" evidence="1">
    <location>
        <begin position="9"/>
        <end position="29"/>
    </location>
</feature>
<feature type="region of interest" description="Disordered" evidence="1">
    <location>
        <begin position="1"/>
        <end position="29"/>
    </location>
</feature>
<sequence length="29" mass="2936">MAHVPFSPPLAASSPAKSVSLPPSLGRPH</sequence>